<dbReference type="Proteomes" id="UP001610432">
    <property type="component" value="Unassembled WGS sequence"/>
</dbReference>
<dbReference type="GeneID" id="98141790"/>
<dbReference type="RefSeq" id="XP_070888372.1">
    <property type="nucleotide sequence ID" value="XM_071026718.1"/>
</dbReference>
<proteinExistence type="predicted"/>
<comment type="caution">
    <text evidence="2">The sequence shown here is derived from an EMBL/GenBank/DDBJ whole genome shotgun (WGS) entry which is preliminary data.</text>
</comment>
<feature type="signal peptide" evidence="1">
    <location>
        <begin position="1"/>
        <end position="18"/>
    </location>
</feature>
<organism evidence="2 3">
    <name type="scientific">Aspergillus lucknowensis</name>
    <dbReference type="NCBI Taxonomy" id="176173"/>
    <lineage>
        <taxon>Eukaryota</taxon>
        <taxon>Fungi</taxon>
        <taxon>Dikarya</taxon>
        <taxon>Ascomycota</taxon>
        <taxon>Pezizomycotina</taxon>
        <taxon>Eurotiomycetes</taxon>
        <taxon>Eurotiomycetidae</taxon>
        <taxon>Eurotiales</taxon>
        <taxon>Aspergillaceae</taxon>
        <taxon>Aspergillus</taxon>
        <taxon>Aspergillus subgen. Nidulantes</taxon>
    </lineage>
</organism>
<sequence length="154" mass="16408">MKTTFAAAALALFGTTLAVPTPQTTNPNPVSVGNISLKHLIESDGIDFTIDVTERLADGTPMTTVTCHTYWNTGGPYPSQTSPIYCPDRIHSFWFPQGVPNTENFELAVRGPGGDASGQIASGPKYQCGPYEGDIGNIDTECKSTQGGEFYLSV</sequence>
<evidence type="ECO:0000313" key="2">
    <source>
        <dbReference type="EMBL" id="KAL2869393.1"/>
    </source>
</evidence>
<accession>A0ABR4LXX9</accession>
<reference evidence="2 3" key="1">
    <citation type="submission" date="2024-07" db="EMBL/GenBank/DDBJ databases">
        <title>Section-level genome sequencing and comparative genomics of Aspergillus sections Usti and Cavernicolus.</title>
        <authorList>
            <consortium name="Lawrence Berkeley National Laboratory"/>
            <person name="Nybo J.L."/>
            <person name="Vesth T.C."/>
            <person name="Theobald S."/>
            <person name="Frisvad J.C."/>
            <person name="Larsen T.O."/>
            <person name="Kjaerboelling I."/>
            <person name="Rothschild-Mancinelli K."/>
            <person name="Lyhne E.K."/>
            <person name="Kogle M.E."/>
            <person name="Barry K."/>
            <person name="Clum A."/>
            <person name="Na H."/>
            <person name="Ledsgaard L."/>
            <person name="Lin J."/>
            <person name="Lipzen A."/>
            <person name="Kuo A."/>
            <person name="Riley R."/>
            <person name="Mondo S."/>
            <person name="Labutti K."/>
            <person name="Haridas S."/>
            <person name="Pangalinan J."/>
            <person name="Salamov A.A."/>
            <person name="Simmons B.A."/>
            <person name="Magnuson J.K."/>
            <person name="Chen J."/>
            <person name="Drula E."/>
            <person name="Henrissat B."/>
            <person name="Wiebenga A."/>
            <person name="Lubbers R.J."/>
            <person name="Gomes A.C."/>
            <person name="Macurrencykelacurrency M.R."/>
            <person name="Stajich J."/>
            <person name="Grigoriev I.V."/>
            <person name="Mortensen U.H."/>
            <person name="De Vries R.P."/>
            <person name="Baker S.E."/>
            <person name="Andersen M.R."/>
        </authorList>
    </citation>
    <scope>NUCLEOTIDE SEQUENCE [LARGE SCALE GENOMIC DNA]</scope>
    <source>
        <strain evidence="2 3">CBS 449.75</strain>
    </source>
</reference>
<gene>
    <name evidence="2" type="ORF">BJX67DRAFT_28580</name>
</gene>
<keyword evidence="1" id="KW-0732">Signal</keyword>
<name>A0ABR4LXX9_9EURO</name>
<evidence type="ECO:0000313" key="3">
    <source>
        <dbReference type="Proteomes" id="UP001610432"/>
    </source>
</evidence>
<feature type="chain" id="PRO_5046421496" description="AA1-like domain-containing protein" evidence="1">
    <location>
        <begin position="19"/>
        <end position="154"/>
    </location>
</feature>
<protein>
    <recommendedName>
        <fullName evidence="4">AA1-like domain-containing protein</fullName>
    </recommendedName>
</protein>
<evidence type="ECO:0000256" key="1">
    <source>
        <dbReference type="SAM" id="SignalP"/>
    </source>
</evidence>
<keyword evidence="3" id="KW-1185">Reference proteome</keyword>
<evidence type="ECO:0008006" key="4">
    <source>
        <dbReference type="Google" id="ProtNLM"/>
    </source>
</evidence>
<dbReference type="EMBL" id="JBFXLQ010000010">
    <property type="protein sequence ID" value="KAL2869393.1"/>
    <property type="molecule type" value="Genomic_DNA"/>
</dbReference>